<dbReference type="PANTHER" id="PTHR33318">
    <property type="entry name" value="ASPARTYL/GLUTAMYL-TRNA(ASN/GLN) AMIDOTRANSFERASE SUBUNIT"/>
    <property type="match status" value="1"/>
</dbReference>
<feature type="region of interest" description="Disordered" evidence="1">
    <location>
        <begin position="136"/>
        <end position="156"/>
    </location>
</feature>
<keyword evidence="3" id="KW-1185">Reference proteome</keyword>
<comment type="caution">
    <text evidence="2">The sequence shown here is derived from an EMBL/GenBank/DDBJ whole genome shotgun (WGS) entry which is preliminary data.</text>
</comment>
<evidence type="ECO:0000256" key="1">
    <source>
        <dbReference type="SAM" id="MobiDB-lite"/>
    </source>
</evidence>
<name>A0AAV8TAS6_9ROSI</name>
<dbReference type="PANTHER" id="PTHR33318:SF16">
    <property type="entry name" value="FK506-BINDING NUCLEAR-LIKE PROTEIN"/>
    <property type="match status" value="1"/>
</dbReference>
<dbReference type="Proteomes" id="UP001159364">
    <property type="component" value="Linkage Group LG05"/>
</dbReference>
<evidence type="ECO:0000313" key="3">
    <source>
        <dbReference type="Proteomes" id="UP001159364"/>
    </source>
</evidence>
<feature type="region of interest" description="Disordered" evidence="1">
    <location>
        <begin position="83"/>
        <end position="113"/>
    </location>
</feature>
<protein>
    <submittedName>
        <fullName evidence="2">Uncharacterized protein</fullName>
    </submittedName>
</protein>
<proteinExistence type="predicted"/>
<dbReference type="InterPro" id="IPR039300">
    <property type="entry name" value="JASON"/>
</dbReference>
<dbReference type="AlphaFoldDB" id="A0AAV8TAS6"/>
<sequence length="343" mass="38608">MGCFFLGCFGFSSKRKRRKPPSKVLFGDKRIGNYEPLDNVSSCIDQTEVPTNSDSEIRKKPKESLNCKIRKKVSFNLNVQAYEPIPAEESDEEEKKENTGESASSIFEGDSNGTKLASYPQNYRYRNCLDSYSEEDEISFEESDLDDDDGSDGFDGDDWVYDGDIDHFRLSVEEISRQLKDSQKRDSSIEEATELSSLVDSNQGALGSLGFTPYARNRGQYVHSVLNPVENLSQWKAMKARSKLIVKDKSKENLTLEQQATNPFISTSNISQSRTIIQEIPVDSSLSNWLVFPDTCKLSAESTTKSINPVEAIPAKGAVFDSTYSWRNRDDMPILDITNLEAR</sequence>
<evidence type="ECO:0000313" key="2">
    <source>
        <dbReference type="EMBL" id="KAJ8763896.1"/>
    </source>
</evidence>
<gene>
    <name evidence="2" type="ORF">K2173_003678</name>
</gene>
<dbReference type="EMBL" id="JAIWQS010000005">
    <property type="protein sequence ID" value="KAJ8763896.1"/>
    <property type="molecule type" value="Genomic_DNA"/>
</dbReference>
<organism evidence="2 3">
    <name type="scientific">Erythroxylum novogranatense</name>
    <dbReference type="NCBI Taxonomy" id="1862640"/>
    <lineage>
        <taxon>Eukaryota</taxon>
        <taxon>Viridiplantae</taxon>
        <taxon>Streptophyta</taxon>
        <taxon>Embryophyta</taxon>
        <taxon>Tracheophyta</taxon>
        <taxon>Spermatophyta</taxon>
        <taxon>Magnoliopsida</taxon>
        <taxon>eudicotyledons</taxon>
        <taxon>Gunneridae</taxon>
        <taxon>Pentapetalae</taxon>
        <taxon>rosids</taxon>
        <taxon>fabids</taxon>
        <taxon>Malpighiales</taxon>
        <taxon>Erythroxylaceae</taxon>
        <taxon>Erythroxylum</taxon>
    </lineage>
</organism>
<dbReference type="GO" id="GO:0007142">
    <property type="term" value="P:male meiosis II"/>
    <property type="evidence" value="ECO:0007669"/>
    <property type="project" value="InterPro"/>
</dbReference>
<accession>A0AAV8TAS6</accession>
<reference evidence="2 3" key="1">
    <citation type="submission" date="2021-09" db="EMBL/GenBank/DDBJ databases">
        <title>Genomic insights and catalytic innovation underlie evolution of tropane alkaloids biosynthesis.</title>
        <authorList>
            <person name="Wang Y.-J."/>
            <person name="Tian T."/>
            <person name="Huang J.-P."/>
            <person name="Huang S.-X."/>
        </authorList>
    </citation>
    <scope>NUCLEOTIDE SEQUENCE [LARGE SCALE GENOMIC DNA]</scope>
    <source>
        <strain evidence="2">KIB-2018</strain>
        <tissue evidence="2">Leaf</tissue>
    </source>
</reference>